<proteinExistence type="predicted"/>
<name>A0A6V7PLT7_ANACO</name>
<evidence type="ECO:0000259" key="1">
    <source>
        <dbReference type="Pfam" id="PF03732"/>
    </source>
</evidence>
<dbReference type="EMBL" id="LR862149">
    <property type="protein sequence ID" value="CAD1831791.1"/>
    <property type="molecule type" value="Genomic_DNA"/>
</dbReference>
<dbReference type="AlphaFoldDB" id="A0A6V7PLT7"/>
<dbReference type="InterPro" id="IPR005162">
    <property type="entry name" value="Retrotrans_gag_dom"/>
</dbReference>
<sequence length="227" mass="26311">MVRTSSVYKATSEQLSILDIFRKPPTRKTKRASTMSTDEQIATPSDLAAMVVALSDDMKTILDWIKTQSAAPSAMRWRRAVGSQELLLQRRHSLTWWKATLQTSANEEFTWSQFKQLICQKFYPMGYEEKRWKRWHVLRQRRDQTVQDYPTDFRRQALGLGISLDDPQELEEGGGRSAKAKAKVLLQALRVRLRVPLPRRSLRRVRFLLAVTNNFLIVDADVTIEGF</sequence>
<dbReference type="Pfam" id="PF03732">
    <property type="entry name" value="Retrotrans_gag"/>
    <property type="match status" value="1"/>
</dbReference>
<reference evidence="2" key="1">
    <citation type="submission" date="2020-07" db="EMBL/GenBank/DDBJ databases">
        <authorList>
            <person name="Lin J."/>
        </authorList>
    </citation>
    <scope>NUCLEOTIDE SEQUENCE</scope>
</reference>
<accession>A0A6V7PLT7</accession>
<protein>
    <recommendedName>
        <fullName evidence="1">Retrotransposon gag domain-containing protein</fullName>
    </recommendedName>
</protein>
<feature type="domain" description="Retrotransposon gag" evidence="1">
    <location>
        <begin position="93"/>
        <end position="166"/>
    </location>
</feature>
<organism evidence="2">
    <name type="scientific">Ananas comosus var. bracteatus</name>
    <name type="common">red pineapple</name>
    <dbReference type="NCBI Taxonomy" id="296719"/>
    <lineage>
        <taxon>Eukaryota</taxon>
        <taxon>Viridiplantae</taxon>
        <taxon>Streptophyta</taxon>
        <taxon>Embryophyta</taxon>
        <taxon>Tracheophyta</taxon>
        <taxon>Spermatophyta</taxon>
        <taxon>Magnoliopsida</taxon>
        <taxon>Liliopsida</taxon>
        <taxon>Poales</taxon>
        <taxon>Bromeliaceae</taxon>
        <taxon>Bromelioideae</taxon>
        <taxon>Ananas</taxon>
    </lineage>
</organism>
<evidence type="ECO:0000313" key="2">
    <source>
        <dbReference type="EMBL" id="CAD1831791.1"/>
    </source>
</evidence>
<gene>
    <name evidence="2" type="ORF">CB5_LOCUS15002</name>
</gene>